<dbReference type="Proteomes" id="UP000269221">
    <property type="component" value="Unassembled WGS sequence"/>
</dbReference>
<proteinExistence type="predicted"/>
<evidence type="ECO:0000256" key="1">
    <source>
        <dbReference type="SAM" id="MobiDB-lite"/>
    </source>
</evidence>
<protein>
    <submittedName>
        <fullName evidence="2">Uncharacterized protein</fullName>
    </submittedName>
</protein>
<feature type="compositionally biased region" description="Basic residues" evidence="1">
    <location>
        <begin position="105"/>
        <end position="117"/>
    </location>
</feature>
<dbReference type="STRING" id="333673.A0A3M0K0P8"/>
<dbReference type="EMBL" id="QRBI01000120">
    <property type="protein sequence ID" value="RMC06716.1"/>
    <property type="molecule type" value="Genomic_DNA"/>
</dbReference>
<reference evidence="2 3" key="1">
    <citation type="submission" date="2018-07" db="EMBL/GenBank/DDBJ databases">
        <title>A high quality draft genome assembly of the barn swallow (H. rustica rustica).</title>
        <authorList>
            <person name="Formenti G."/>
            <person name="Chiara M."/>
            <person name="Poveda L."/>
            <person name="Francoijs K.-J."/>
            <person name="Bonisoli-Alquati A."/>
            <person name="Canova L."/>
            <person name="Gianfranceschi L."/>
            <person name="Horner D.S."/>
            <person name="Saino N."/>
        </authorList>
    </citation>
    <scope>NUCLEOTIDE SEQUENCE [LARGE SCALE GENOMIC DNA]</scope>
    <source>
        <strain evidence="2">Chelidonia</strain>
        <tissue evidence="2">Blood</tissue>
    </source>
</reference>
<gene>
    <name evidence="2" type="ORF">DUI87_16160</name>
</gene>
<evidence type="ECO:0000313" key="3">
    <source>
        <dbReference type="Proteomes" id="UP000269221"/>
    </source>
</evidence>
<accession>A0A3M0K0P8</accession>
<evidence type="ECO:0000313" key="2">
    <source>
        <dbReference type="EMBL" id="RMC06716.1"/>
    </source>
</evidence>
<sequence>MFSSSTNHSWHIKEGKLIAETVKPDFHGLQNRISSQIFGLVLVIEILAQRLFGLMSECFAGGLYVLVRGVQLQPQRDNTVVPKNQVKVTKRSWRSQEFPEDSGEKKKKSHPSLRKVKKNDTGRYQPVSLTSVPVKVIESHILVAISIHVDAKKVIRSSQHTNRFTLKLTTPSWEGLLISQCAVALQKDCNRLERGAEKNHLKFNKGRCRVLHLGQNNLMHENRLVAGLLESSSAEKELSVLGDMGKVSDFYSVLMGNGACSDILTSPNQSTLCEELNLNPNVDLVVAAYSTCKTQSALCRLTFACGLQLVSKMAATALTQDGCVVTTPTRKEGELELKEKVYDIDVIYADVYSPEATTFAPAEENRIMP</sequence>
<dbReference type="AlphaFoldDB" id="A0A3M0K0P8"/>
<dbReference type="OrthoDB" id="416454at2759"/>
<organism evidence="2 3">
    <name type="scientific">Hirundo rustica rustica</name>
    <dbReference type="NCBI Taxonomy" id="333673"/>
    <lineage>
        <taxon>Eukaryota</taxon>
        <taxon>Metazoa</taxon>
        <taxon>Chordata</taxon>
        <taxon>Craniata</taxon>
        <taxon>Vertebrata</taxon>
        <taxon>Euteleostomi</taxon>
        <taxon>Archelosauria</taxon>
        <taxon>Archosauria</taxon>
        <taxon>Dinosauria</taxon>
        <taxon>Saurischia</taxon>
        <taxon>Theropoda</taxon>
        <taxon>Coelurosauria</taxon>
        <taxon>Aves</taxon>
        <taxon>Neognathae</taxon>
        <taxon>Neoaves</taxon>
        <taxon>Telluraves</taxon>
        <taxon>Australaves</taxon>
        <taxon>Passeriformes</taxon>
        <taxon>Sylvioidea</taxon>
        <taxon>Hirundinidae</taxon>
        <taxon>Hirundo</taxon>
    </lineage>
</organism>
<feature type="region of interest" description="Disordered" evidence="1">
    <location>
        <begin position="92"/>
        <end position="120"/>
    </location>
</feature>
<comment type="caution">
    <text evidence="2">The sequence shown here is derived from an EMBL/GenBank/DDBJ whole genome shotgun (WGS) entry which is preliminary data.</text>
</comment>
<keyword evidence="3" id="KW-1185">Reference proteome</keyword>
<dbReference type="PANTHER" id="PTHR33332">
    <property type="entry name" value="REVERSE TRANSCRIPTASE DOMAIN-CONTAINING PROTEIN"/>
    <property type="match status" value="1"/>
</dbReference>
<name>A0A3M0K0P8_HIRRU</name>